<dbReference type="Pfam" id="PF07291">
    <property type="entry name" value="MauE"/>
    <property type="match status" value="1"/>
</dbReference>
<feature type="transmembrane region" description="Helical" evidence="5">
    <location>
        <begin position="48"/>
        <end position="68"/>
    </location>
</feature>
<accession>A0ABP8G4L2</accession>
<evidence type="ECO:0000313" key="7">
    <source>
        <dbReference type="EMBL" id="GAA4317259.1"/>
    </source>
</evidence>
<sequence length="156" mass="17610">MKRSWIIEAIIAALLLLFSYAALSKMLDYDKFVFQMQLSPWHMLKTYAPVLGWLVPITELGIVALLLIPRLRVTGLYASLCLMIIFEGYITTMLLSGLDLPCTCGGLISRMSWPQHLIFNAFFILISLTAILLHQKIKRQGAFVSPFDKASPFSRA</sequence>
<organism evidence="7 8">
    <name type="scientific">Compostibacter hankyongensis</name>
    <dbReference type="NCBI Taxonomy" id="1007089"/>
    <lineage>
        <taxon>Bacteria</taxon>
        <taxon>Pseudomonadati</taxon>
        <taxon>Bacteroidota</taxon>
        <taxon>Chitinophagia</taxon>
        <taxon>Chitinophagales</taxon>
        <taxon>Chitinophagaceae</taxon>
        <taxon>Compostibacter</taxon>
    </lineage>
</organism>
<keyword evidence="4 5" id="KW-0472">Membrane</keyword>
<comment type="caution">
    <text evidence="7">The sequence shown here is derived from an EMBL/GenBank/DDBJ whole genome shotgun (WGS) entry which is preliminary data.</text>
</comment>
<evidence type="ECO:0000313" key="8">
    <source>
        <dbReference type="Proteomes" id="UP001501207"/>
    </source>
</evidence>
<evidence type="ECO:0000256" key="1">
    <source>
        <dbReference type="ARBA" id="ARBA00004141"/>
    </source>
</evidence>
<gene>
    <name evidence="7" type="ORF">GCM10023143_29210</name>
</gene>
<dbReference type="EMBL" id="BAABFN010000020">
    <property type="protein sequence ID" value="GAA4317259.1"/>
    <property type="molecule type" value="Genomic_DNA"/>
</dbReference>
<evidence type="ECO:0000256" key="5">
    <source>
        <dbReference type="SAM" id="Phobius"/>
    </source>
</evidence>
<proteinExistence type="predicted"/>
<dbReference type="RefSeq" id="WP_344980643.1">
    <property type="nucleotide sequence ID" value="NZ_BAABFN010000020.1"/>
</dbReference>
<feature type="transmembrane region" description="Helical" evidence="5">
    <location>
        <begin position="75"/>
        <end position="96"/>
    </location>
</feature>
<evidence type="ECO:0000256" key="4">
    <source>
        <dbReference type="ARBA" id="ARBA00023136"/>
    </source>
</evidence>
<dbReference type="InterPro" id="IPR009908">
    <property type="entry name" value="Methylamine_util_MauE"/>
</dbReference>
<evidence type="ECO:0000259" key="6">
    <source>
        <dbReference type="Pfam" id="PF07291"/>
    </source>
</evidence>
<keyword evidence="2 5" id="KW-0812">Transmembrane</keyword>
<evidence type="ECO:0000256" key="2">
    <source>
        <dbReference type="ARBA" id="ARBA00022692"/>
    </source>
</evidence>
<name>A0ABP8G4L2_9BACT</name>
<feature type="domain" description="Methylamine utilisation protein MauE" evidence="6">
    <location>
        <begin position="4"/>
        <end position="132"/>
    </location>
</feature>
<keyword evidence="3 5" id="KW-1133">Transmembrane helix</keyword>
<evidence type="ECO:0000256" key="3">
    <source>
        <dbReference type="ARBA" id="ARBA00022989"/>
    </source>
</evidence>
<dbReference type="Proteomes" id="UP001501207">
    <property type="component" value="Unassembled WGS sequence"/>
</dbReference>
<keyword evidence="8" id="KW-1185">Reference proteome</keyword>
<feature type="transmembrane region" description="Helical" evidence="5">
    <location>
        <begin position="116"/>
        <end position="133"/>
    </location>
</feature>
<protein>
    <recommendedName>
        <fullName evidence="6">Methylamine utilisation protein MauE domain-containing protein</fullName>
    </recommendedName>
</protein>
<reference evidence="8" key="1">
    <citation type="journal article" date="2019" name="Int. J. Syst. Evol. Microbiol.">
        <title>The Global Catalogue of Microorganisms (GCM) 10K type strain sequencing project: providing services to taxonomists for standard genome sequencing and annotation.</title>
        <authorList>
            <consortium name="The Broad Institute Genomics Platform"/>
            <consortium name="The Broad Institute Genome Sequencing Center for Infectious Disease"/>
            <person name="Wu L."/>
            <person name="Ma J."/>
        </authorList>
    </citation>
    <scope>NUCLEOTIDE SEQUENCE [LARGE SCALE GENOMIC DNA]</scope>
    <source>
        <strain evidence="8">JCM 17664</strain>
    </source>
</reference>
<comment type="subcellular location">
    <subcellularLocation>
        <location evidence="1">Membrane</location>
        <topology evidence="1">Multi-pass membrane protein</topology>
    </subcellularLocation>
</comment>